<dbReference type="Proteomes" id="UP000001822">
    <property type="component" value="Chromosome"/>
</dbReference>
<evidence type="ECO:0000256" key="1">
    <source>
        <dbReference type="SAM" id="Phobius"/>
    </source>
</evidence>
<keyword evidence="3" id="KW-1185">Reference proteome</keyword>
<evidence type="ECO:0000313" key="3">
    <source>
        <dbReference type="Proteomes" id="UP000001822"/>
    </source>
</evidence>
<organism evidence="2 3">
    <name type="scientific">Cytophaga hutchinsonii (strain ATCC 33406 / DSM 1761 / CIP 103989 / NBRC 15051 / NCIMB 9469 / D465)</name>
    <dbReference type="NCBI Taxonomy" id="269798"/>
    <lineage>
        <taxon>Bacteria</taxon>
        <taxon>Pseudomonadati</taxon>
        <taxon>Bacteroidota</taxon>
        <taxon>Cytophagia</taxon>
        <taxon>Cytophagales</taxon>
        <taxon>Cytophagaceae</taxon>
        <taxon>Cytophaga</taxon>
    </lineage>
</organism>
<feature type="transmembrane region" description="Helical" evidence="1">
    <location>
        <begin position="6"/>
        <end position="26"/>
    </location>
</feature>
<dbReference type="RefSeq" id="WP_011585336.1">
    <property type="nucleotide sequence ID" value="NC_008255.1"/>
</dbReference>
<gene>
    <name evidence="2" type="ordered locus">CHU_1953</name>
</gene>
<reference evidence="2 3" key="1">
    <citation type="journal article" date="2007" name="Appl. Environ. Microbiol.">
        <title>Genome sequence of the cellulolytic gliding bacterium Cytophaga hutchinsonii.</title>
        <authorList>
            <person name="Xie G."/>
            <person name="Bruce D.C."/>
            <person name="Challacombe J.F."/>
            <person name="Chertkov O."/>
            <person name="Detter J.C."/>
            <person name="Gilna P."/>
            <person name="Han C.S."/>
            <person name="Lucas S."/>
            <person name="Misra M."/>
            <person name="Myers G.L."/>
            <person name="Richardson P."/>
            <person name="Tapia R."/>
            <person name="Thayer N."/>
            <person name="Thompson L.S."/>
            <person name="Brettin T.S."/>
            <person name="Henrissat B."/>
            <person name="Wilson D.B."/>
            <person name="McBride M.J."/>
        </authorList>
    </citation>
    <scope>NUCLEOTIDE SEQUENCE [LARGE SCALE GENOMIC DNA]</scope>
    <source>
        <strain evidence="3">ATCC 33406 / DSM 1761 / CIP 103989 / NBRC 15051 / NCIMB 9469 / D465</strain>
    </source>
</reference>
<dbReference type="KEGG" id="chu:CHU_1953"/>
<keyword evidence="1" id="KW-1133">Transmembrane helix</keyword>
<feature type="transmembrane region" description="Helical" evidence="1">
    <location>
        <begin position="58"/>
        <end position="75"/>
    </location>
</feature>
<keyword evidence="1" id="KW-0812">Transmembrane</keyword>
<name>A0A6N4SS28_CYTH3</name>
<accession>A0A6N4SS28</accession>
<sequence>MEIFNLIDASYLFLIMLFPITGFYLFRVFDIKTIKKIVVISLLLLVSRLSGYIIITNWLYVVCAFCILSVVYAYAIKLLEYFYRKTISVILVILLLCFSLVYSFFNAFGGVLEKPIASDRLGRYKVETVMVSGFSGTGAATHKLYYYPIWFLVYKNVETIRIDPFKESKECIVSFKRYEIDYNSCLNEIE</sequence>
<protein>
    <submittedName>
        <fullName evidence="2">Uncharacterized protein</fullName>
    </submittedName>
</protein>
<keyword evidence="1" id="KW-0472">Membrane</keyword>
<proteinExistence type="predicted"/>
<dbReference type="AlphaFoldDB" id="A0A6N4SS28"/>
<evidence type="ECO:0000313" key="2">
    <source>
        <dbReference type="EMBL" id="ABG59219.1"/>
    </source>
</evidence>
<feature type="transmembrane region" description="Helical" evidence="1">
    <location>
        <begin position="87"/>
        <end position="105"/>
    </location>
</feature>
<dbReference type="EMBL" id="CP000383">
    <property type="protein sequence ID" value="ABG59219.1"/>
    <property type="molecule type" value="Genomic_DNA"/>
</dbReference>